<organism evidence="1">
    <name type="scientific">Oryza brachyantha</name>
    <name type="common">malo sina</name>
    <dbReference type="NCBI Taxonomy" id="4533"/>
    <lineage>
        <taxon>Eukaryota</taxon>
        <taxon>Viridiplantae</taxon>
        <taxon>Streptophyta</taxon>
        <taxon>Embryophyta</taxon>
        <taxon>Tracheophyta</taxon>
        <taxon>Spermatophyta</taxon>
        <taxon>Magnoliopsida</taxon>
        <taxon>Liliopsida</taxon>
        <taxon>Poales</taxon>
        <taxon>Poaceae</taxon>
        <taxon>BOP clade</taxon>
        <taxon>Oryzoideae</taxon>
        <taxon>Oryzeae</taxon>
        <taxon>Oryzinae</taxon>
        <taxon>Oryza</taxon>
    </lineage>
</organism>
<dbReference type="AlphaFoldDB" id="J3N635"/>
<dbReference type="Proteomes" id="UP000006038">
    <property type="component" value="Chromosome 11"/>
</dbReference>
<dbReference type="HOGENOM" id="CLU_2999666_0_0_1"/>
<reference evidence="1" key="1">
    <citation type="journal article" date="2013" name="Nat. Commun.">
        <title>Whole-genome sequencing of Oryza brachyantha reveals mechanisms underlying Oryza genome evolution.</title>
        <authorList>
            <person name="Chen J."/>
            <person name="Huang Q."/>
            <person name="Gao D."/>
            <person name="Wang J."/>
            <person name="Lang Y."/>
            <person name="Liu T."/>
            <person name="Li B."/>
            <person name="Bai Z."/>
            <person name="Luis Goicoechea J."/>
            <person name="Liang C."/>
            <person name="Chen C."/>
            <person name="Zhang W."/>
            <person name="Sun S."/>
            <person name="Liao Y."/>
            <person name="Zhang X."/>
            <person name="Yang L."/>
            <person name="Song C."/>
            <person name="Wang M."/>
            <person name="Shi J."/>
            <person name="Liu G."/>
            <person name="Liu J."/>
            <person name="Zhou H."/>
            <person name="Zhou W."/>
            <person name="Yu Q."/>
            <person name="An N."/>
            <person name="Chen Y."/>
            <person name="Cai Q."/>
            <person name="Wang B."/>
            <person name="Liu B."/>
            <person name="Min J."/>
            <person name="Huang Y."/>
            <person name="Wu H."/>
            <person name="Li Z."/>
            <person name="Zhang Y."/>
            <person name="Yin Y."/>
            <person name="Song W."/>
            <person name="Jiang J."/>
            <person name="Jackson S.A."/>
            <person name="Wing R.A."/>
            <person name="Wang J."/>
            <person name="Chen M."/>
        </authorList>
    </citation>
    <scope>NUCLEOTIDE SEQUENCE [LARGE SCALE GENOMIC DNA]</scope>
    <source>
        <strain evidence="1">cv. IRGC 101232</strain>
    </source>
</reference>
<sequence length="57" mass="6721">MVPEGWHKYSLPAFLLEEHKDEPVDAYVWLRALVAYDLPSLNQKVRQFVVYSKEANE</sequence>
<keyword evidence="2" id="KW-1185">Reference proteome</keyword>
<name>J3N635_ORYBR</name>
<reference evidence="1" key="2">
    <citation type="submission" date="2013-04" db="UniProtKB">
        <authorList>
            <consortium name="EnsemblPlants"/>
        </authorList>
    </citation>
    <scope>IDENTIFICATION</scope>
</reference>
<proteinExistence type="predicted"/>
<protein>
    <submittedName>
        <fullName evidence="1">Uncharacterized protein</fullName>
    </submittedName>
</protein>
<evidence type="ECO:0000313" key="1">
    <source>
        <dbReference type="EnsemblPlants" id="OB11G12710.1"/>
    </source>
</evidence>
<dbReference type="Gramene" id="OB11G12710.1">
    <property type="protein sequence ID" value="OB11G12710.1"/>
    <property type="gene ID" value="OB11G12710"/>
</dbReference>
<evidence type="ECO:0000313" key="2">
    <source>
        <dbReference type="Proteomes" id="UP000006038"/>
    </source>
</evidence>
<accession>J3N635</accession>
<dbReference type="EnsemblPlants" id="OB11G12710.1">
    <property type="protein sequence ID" value="OB11G12710.1"/>
    <property type="gene ID" value="OB11G12710"/>
</dbReference>